<dbReference type="RefSeq" id="WP_110443370.1">
    <property type="nucleotide sequence ID" value="NZ_QGLM01000011.1"/>
</dbReference>
<organism evidence="2 3">
    <name type="scientific">Frischella perrara</name>
    <dbReference type="NCBI Taxonomy" id="1267021"/>
    <lineage>
        <taxon>Bacteria</taxon>
        <taxon>Pseudomonadati</taxon>
        <taxon>Pseudomonadota</taxon>
        <taxon>Gammaproteobacteria</taxon>
        <taxon>Orbales</taxon>
        <taxon>Orbaceae</taxon>
        <taxon>Frischella</taxon>
    </lineage>
</organism>
<dbReference type="InterPro" id="IPR013557">
    <property type="entry name" value="AntA/B_antirep"/>
</dbReference>
<dbReference type="AlphaFoldDB" id="A0A318MRW3"/>
<dbReference type="Pfam" id="PF08346">
    <property type="entry name" value="AntA"/>
    <property type="match status" value="1"/>
</dbReference>
<comment type="caution">
    <text evidence="2">The sequence shown here is derived from an EMBL/GenBank/DDBJ whole genome shotgun (WGS) entry which is preliminary data.</text>
</comment>
<dbReference type="Proteomes" id="UP000247838">
    <property type="component" value="Unassembled WGS sequence"/>
</dbReference>
<proteinExistence type="predicted"/>
<feature type="domain" description="AntA/AntB antirepressor" evidence="1">
    <location>
        <begin position="23"/>
        <end position="107"/>
    </location>
</feature>
<gene>
    <name evidence="2" type="ORF">DKK76_04790</name>
</gene>
<sequence>MTNFNNLLLVKETKIKGKLQQTVSAKALHFYLKVGNDFFTWIKARIEEYGLIKDSDFFIFDSLECGNQNKNNKPSIKCMANQEVGSKSIDYILTIGTAKELAIIENNEHARAIRNYLISCEQKKEVKRSKARNEVASYSRPMCDALTVHRLSLGKETKPHNYTNEFNMINSIVLGMTAKAFRKIHDITGDIRNHLNEQQLSHIAYLERSNITLLELGWRYERRKAELIKLSKSYMTKLISKEDKS</sequence>
<evidence type="ECO:0000313" key="3">
    <source>
        <dbReference type="Proteomes" id="UP000247838"/>
    </source>
</evidence>
<evidence type="ECO:0000259" key="1">
    <source>
        <dbReference type="Pfam" id="PF08346"/>
    </source>
</evidence>
<evidence type="ECO:0000313" key="2">
    <source>
        <dbReference type="EMBL" id="PXY95530.1"/>
    </source>
</evidence>
<name>A0A318MRW3_FRIPE</name>
<dbReference type="EMBL" id="QGLM01000011">
    <property type="protein sequence ID" value="PXY95530.1"/>
    <property type="molecule type" value="Genomic_DNA"/>
</dbReference>
<protein>
    <submittedName>
        <fullName evidence="2">AntA/AntB antirepressor family protein</fullName>
    </submittedName>
</protein>
<accession>A0A318MRW3</accession>
<reference evidence="2 3" key="1">
    <citation type="submission" date="2018-05" db="EMBL/GenBank/DDBJ databases">
        <title>Reference genomes for bee gut microbiota database.</title>
        <authorList>
            <person name="Ellegaard K.M."/>
        </authorList>
    </citation>
    <scope>NUCLEOTIDE SEQUENCE [LARGE SCALE GENOMIC DNA]</scope>
    <source>
        <strain evidence="2 3">ESL0167</strain>
    </source>
</reference>